<dbReference type="InterPro" id="IPR025542">
    <property type="entry name" value="YacH"/>
</dbReference>
<dbReference type="GO" id="GO:1990169">
    <property type="term" value="P:stress response to copper ion"/>
    <property type="evidence" value="ECO:0007669"/>
    <property type="project" value="TreeGrafter"/>
</dbReference>
<evidence type="ECO:0000259" key="1">
    <source>
        <dbReference type="PROSITE" id="PS50151"/>
    </source>
</evidence>
<dbReference type="GO" id="GO:1990170">
    <property type="term" value="P:stress response to cadmium ion"/>
    <property type="evidence" value="ECO:0007669"/>
    <property type="project" value="TreeGrafter"/>
</dbReference>
<accession>H0UPA7</accession>
<dbReference type="Proteomes" id="UP000005730">
    <property type="component" value="Chromosome"/>
</dbReference>
<name>H0UPA7_9BACT</name>
<dbReference type="InterPro" id="IPR036876">
    <property type="entry name" value="UVR_dom_sf"/>
</dbReference>
<proteinExistence type="predicted"/>
<feature type="domain" description="UVR" evidence="1">
    <location>
        <begin position="116"/>
        <end position="151"/>
    </location>
</feature>
<dbReference type="PANTHER" id="PTHR38430:SF1">
    <property type="entry name" value="PROTEIN-ARGININE KINASE ACTIVATOR PROTEIN"/>
    <property type="match status" value="1"/>
</dbReference>
<dbReference type="InterPro" id="IPR001943">
    <property type="entry name" value="UVR_dom"/>
</dbReference>
<dbReference type="GO" id="GO:0046870">
    <property type="term" value="F:cadmium ion binding"/>
    <property type="evidence" value="ECO:0007669"/>
    <property type="project" value="TreeGrafter"/>
</dbReference>
<dbReference type="STRING" id="926567.TheveDRAFT_0351"/>
<dbReference type="EMBL" id="CM001377">
    <property type="protein sequence ID" value="EHM09520.1"/>
    <property type="molecule type" value="Genomic_DNA"/>
</dbReference>
<dbReference type="PROSITE" id="PS50151">
    <property type="entry name" value="UVR"/>
    <property type="match status" value="1"/>
</dbReference>
<dbReference type="SUPFAM" id="SSF46600">
    <property type="entry name" value="C-terminal UvrC-binding domain of UvrB"/>
    <property type="match status" value="1"/>
</dbReference>
<keyword evidence="3" id="KW-1185">Reference proteome</keyword>
<evidence type="ECO:0000313" key="2">
    <source>
        <dbReference type="EMBL" id="EHM09520.1"/>
    </source>
</evidence>
<dbReference type="GO" id="GO:0005507">
    <property type="term" value="F:copper ion binding"/>
    <property type="evidence" value="ECO:0007669"/>
    <property type="project" value="TreeGrafter"/>
</dbReference>
<dbReference type="GO" id="GO:0050897">
    <property type="term" value="F:cobalt ion binding"/>
    <property type="evidence" value="ECO:0007669"/>
    <property type="project" value="TreeGrafter"/>
</dbReference>
<protein>
    <submittedName>
        <fullName evidence="2">Uncharacterized protein with conserved CXXC pairs</fullName>
    </submittedName>
</protein>
<dbReference type="Pfam" id="PF02151">
    <property type="entry name" value="UVR"/>
    <property type="match status" value="1"/>
</dbReference>
<dbReference type="OrthoDB" id="9788704at2"/>
<organism evidence="2 3">
    <name type="scientific">Thermanaerovibrio velox DSM 12556</name>
    <dbReference type="NCBI Taxonomy" id="926567"/>
    <lineage>
        <taxon>Bacteria</taxon>
        <taxon>Thermotogati</taxon>
        <taxon>Synergistota</taxon>
        <taxon>Synergistia</taxon>
        <taxon>Synergistales</taxon>
        <taxon>Synergistaceae</taxon>
        <taxon>Thermanaerovibrio</taxon>
    </lineage>
</organism>
<dbReference type="AlphaFoldDB" id="H0UPA7"/>
<dbReference type="PANTHER" id="PTHR38430">
    <property type="entry name" value="PROTEIN-ARGININE KINASE ACTIVATOR PROTEIN"/>
    <property type="match status" value="1"/>
</dbReference>
<dbReference type="GO" id="GO:0008270">
    <property type="term" value="F:zinc ion binding"/>
    <property type="evidence" value="ECO:0007669"/>
    <property type="project" value="TreeGrafter"/>
</dbReference>
<gene>
    <name evidence="2" type="ORF">TheveDRAFT_0351</name>
</gene>
<dbReference type="PIRSF" id="PIRSF015034">
    <property type="entry name" value="YacH"/>
    <property type="match status" value="1"/>
</dbReference>
<dbReference type="RefSeq" id="WP_006583014.1">
    <property type="nucleotide sequence ID" value="NZ_CM001377.1"/>
</dbReference>
<evidence type="ECO:0000313" key="3">
    <source>
        <dbReference type="Proteomes" id="UP000005730"/>
    </source>
</evidence>
<sequence length="157" mass="17345">MKCERCGREASVNIKALTNGVLREHWLCGECASKAGFSAGPFSISISLKDLLPSMTSDEGVDLVCPSCGLRWSQFRKTGLLGCGGCYDAFRGRLMPLIARFQGGQFHRGKRPSDQQWELKRLREELKAALEEEAYERAAVIRDRIRALEGGVPPACP</sequence>
<dbReference type="HOGENOM" id="CLU_102553_1_0_0"/>
<reference evidence="2 3" key="1">
    <citation type="submission" date="2011-10" db="EMBL/GenBank/DDBJ databases">
        <title>The Noncontiguous Finished genome of Thermanaerovibrio velox DSM 12556.</title>
        <authorList>
            <consortium name="US DOE Joint Genome Institute (JGI-PGF)"/>
            <person name="Lucas S."/>
            <person name="Copeland A."/>
            <person name="Lapidus A."/>
            <person name="Glavina del Rio T."/>
            <person name="Dalin E."/>
            <person name="Tice H."/>
            <person name="Bruce D."/>
            <person name="Goodwin L."/>
            <person name="Pitluck S."/>
            <person name="Peters L."/>
            <person name="Mikhailova N."/>
            <person name="Teshima H."/>
            <person name="Kyrpides N."/>
            <person name="Mavromatis K."/>
            <person name="Ivanova N."/>
            <person name="Markowitz V."/>
            <person name="Cheng J.-F."/>
            <person name="Hugenholtz P."/>
            <person name="Woyke T."/>
            <person name="Wu D."/>
            <person name="Spring S."/>
            <person name="Brambilla E.-M."/>
            <person name="Klenk H.-P."/>
            <person name="Eisen J.A."/>
        </authorList>
    </citation>
    <scope>NUCLEOTIDE SEQUENCE [LARGE SCALE GENOMIC DNA]</scope>
    <source>
        <strain evidence="2 3">DSM 12556</strain>
    </source>
</reference>
<dbReference type="eggNOG" id="COG3880">
    <property type="taxonomic scope" value="Bacteria"/>
</dbReference>